<dbReference type="GO" id="GO:0016787">
    <property type="term" value="F:hydrolase activity"/>
    <property type="evidence" value="ECO:0007669"/>
    <property type="project" value="UniProtKB-KW"/>
</dbReference>
<accession>A0A939IND2</accession>
<dbReference type="EMBL" id="JAFKCZ010000011">
    <property type="protein sequence ID" value="MBN7798003.1"/>
    <property type="molecule type" value="Genomic_DNA"/>
</dbReference>
<dbReference type="Pfam" id="PF00561">
    <property type="entry name" value="Abhydrolase_1"/>
    <property type="match status" value="1"/>
</dbReference>
<feature type="domain" description="AB hydrolase-1" evidence="2">
    <location>
        <begin position="24"/>
        <end position="250"/>
    </location>
</feature>
<dbReference type="AlphaFoldDB" id="A0A939IND2"/>
<dbReference type="Gene3D" id="3.40.50.1820">
    <property type="entry name" value="alpha/beta hydrolase"/>
    <property type="match status" value="1"/>
</dbReference>
<proteinExistence type="predicted"/>
<evidence type="ECO:0000313" key="3">
    <source>
        <dbReference type="EMBL" id="MBN7798003.1"/>
    </source>
</evidence>
<evidence type="ECO:0000256" key="1">
    <source>
        <dbReference type="ARBA" id="ARBA00022801"/>
    </source>
</evidence>
<evidence type="ECO:0000313" key="4">
    <source>
        <dbReference type="Proteomes" id="UP000664303"/>
    </source>
</evidence>
<dbReference type="PRINTS" id="PR00111">
    <property type="entry name" value="ABHYDROLASE"/>
</dbReference>
<evidence type="ECO:0000259" key="2">
    <source>
        <dbReference type="Pfam" id="PF00561"/>
    </source>
</evidence>
<gene>
    <name evidence="3" type="ORF">JYP50_15450</name>
</gene>
<dbReference type="InterPro" id="IPR000073">
    <property type="entry name" value="AB_hydrolase_1"/>
</dbReference>
<dbReference type="InterPro" id="IPR029058">
    <property type="entry name" value="AB_hydrolase_fold"/>
</dbReference>
<dbReference type="SUPFAM" id="SSF53474">
    <property type="entry name" value="alpha/beta-Hydrolases"/>
    <property type="match status" value="1"/>
</dbReference>
<dbReference type="InterPro" id="IPR000639">
    <property type="entry name" value="Epox_hydrolase-like"/>
</dbReference>
<sequence length="265" mass="28870">MSPEAQRAVSPNIHSSTAGDGADVILLHGLFGAGNNLGVLSRSLQDRYRVHSLDLPNHGRSGWLEKMTLDTLAGAVRDWMAERGVERAHLVGHSLGGKVAMRIALDAPDSVARLVVADIAPVAYPSHHEAVFAALEAVVREAPSSRTEADLCMAAHVEEEGVRQFLALSLARGEDGRYRWRFNLEGLQRDYAAVREALSAAVPFPGETLFIKGELSDYILPGHRDAIEALFPRARFKVLQGCGHWLHAEQPRLFNSVVGRFLDGG</sequence>
<name>A0A939IND2_9GAMM</name>
<dbReference type="PANTHER" id="PTHR46118:SF4">
    <property type="entry name" value="PROTEIN ABHD11"/>
    <property type="match status" value="1"/>
</dbReference>
<dbReference type="PANTHER" id="PTHR46118">
    <property type="entry name" value="PROTEIN ABHD11"/>
    <property type="match status" value="1"/>
</dbReference>
<comment type="caution">
    <text evidence="3">The sequence shown here is derived from an EMBL/GenBank/DDBJ whole genome shotgun (WGS) entry which is preliminary data.</text>
</comment>
<keyword evidence="1 3" id="KW-0378">Hydrolase</keyword>
<protein>
    <submittedName>
        <fullName evidence="3">Alpha/beta fold hydrolase</fullName>
    </submittedName>
</protein>
<reference evidence="3" key="1">
    <citation type="submission" date="2021-02" db="EMBL/GenBank/DDBJ databases">
        <title>PHA producing bacteria isolated from coastal sediment in Guangdong, Shenzhen.</title>
        <authorList>
            <person name="Zheng W."/>
            <person name="Yu S."/>
            <person name="Huang Y."/>
        </authorList>
    </citation>
    <scope>NUCLEOTIDE SEQUENCE</scope>
    <source>
        <strain evidence="3">TN14-10</strain>
    </source>
</reference>
<keyword evidence="4" id="KW-1185">Reference proteome</keyword>
<dbReference type="Proteomes" id="UP000664303">
    <property type="component" value="Unassembled WGS sequence"/>
</dbReference>
<organism evidence="3 4">
    <name type="scientific">Parahaliea mediterranea</name>
    <dbReference type="NCBI Taxonomy" id="651086"/>
    <lineage>
        <taxon>Bacteria</taxon>
        <taxon>Pseudomonadati</taxon>
        <taxon>Pseudomonadota</taxon>
        <taxon>Gammaproteobacteria</taxon>
        <taxon>Cellvibrionales</taxon>
        <taxon>Halieaceae</taxon>
        <taxon>Parahaliea</taxon>
    </lineage>
</organism>
<dbReference type="PRINTS" id="PR00412">
    <property type="entry name" value="EPOXHYDRLASE"/>
</dbReference>